<dbReference type="Proteomes" id="UP000075606">
    <property type="component" value="Unassembled WGS sequence"/>
</dbReference>
<proteinExistence type="predicted"/>
<evidence type="ECO:0000313" key="2">
    <source>
        <dbReference type="Proteomes" id="UP000075606"/>
    </source>
</evidence>
<sequence>MKATFGFGTIFVLSIPNSEIMKAVLTLLFGIIMLLPQEVDKGDVIGNWEGKIEAPGVDLKIVFHITYLNKELGATMDSPSQDAFGLKMDEVKYTEQGLEMTIKQYNGTFKGKAKDGKIIGKWTQGGQTFDLNLTRIKRTGTS</sequence>
<dbReference type="STRING" id="333140.AWW68_05905"/>
<protein>
    <recommendedName>
        <fullName evidence="3">DUF2147 domain-containing protein</fullName>
    </recommendedName>
</protein>
<dbReference type="AlphaFoldDB" id="A0A150XHU4"/>
<accession>A0A150XHU4</accession>
<reference evidence="1 2" key="1">
    <citation type="submission" date="2016-01" db="EMBL/GenBank/DDBJ databases">
        <title>Genome sequencing of Roseivirga spongicola UST030701-084.</title>
        <authorList>
            <person name="Selvaratnam C."/>
            <person name="Thevarajoo S."/>
            <person name="Goh K.M."/>
            <person name="Ee R."/>
            <person name="Chan K.-G."/>
            <person name="Chong C.S."/>
        </authorList>
    </citation>
    <scope>NUCLEOTIDE SEQUENCE [LARGE SCALE GENOMIC DNA]</scope>
    <source>
        <strain evidence="1 2">UST030701-084</strain>
    </source>
</reference>
<comment type="caution">
    <text evidence="1">The sequence shown here is derived from an EMBL/GenBank/DDBJ whole genome shotgun (WGS) entry which is preliminary data.</text>
</comment>
<gene>
    <name evidence="1" type="ORF">AWW68_05905</name>
</gene>
<evidence type="ECO:0000313" key="1">
    <source>
        <dbReference type="EMBL" id="KYG78298.1"/>
    </source>
</evidence>
<name>A0A150XHU4_9BACT</name>
<dbReference type="EMBL" id="LRPC01000001">
    <property type="protein sequence ID" value="KYG78298.1"/>
    <property type="molecule type" value="Genomic_DNA"/>
</dbReference>
<evidence type="ECO:0008006" key="3">
    <source>
        <dbReference type="Google" id="ProtNLM"/>
    </source>
</evidence>
<keyword evidence="2" id="KW-1185">Reference proteome</keyword>
<organism evidence="1 2">
    <name type="scientific">Roseivirga spongicola</name>
    <dbReference type="NCBI Taxonomy" id="333140"/>
    <lineage>
        <taxon>Bacteria</taxon>
        <taxon>Pseudomonadati</taxon>
        <taxon>Bacteroidota</taxon>
        <taxon>Cytophagia</taxon>
        <taxon>Cytophagales</taxon>
        <taxon>Roseivirgaceae</taxon>
        <taxon>Roseivirga</taxon>
    </lineage>
</organism>